<reference evidence="1" key="1">
    <citation type="submission" date="2020-04" db="EMBL/GenBank/DDBJ databases">
        <authorList>
            <person name="Chiriac C."/>
            <person name="Salcher M."/>
            <person name="Ghai R."/>
            <person name="Kavagutti S V."/>
        </authorList>
    </citation>
    <scope>NUCLEOTIDE SEQUENCE</scope>
</reference>
<evidence type="ECO:0000313" key="1">
    <source>
        <dbReference type="EMBL" id="CAB4132238.1"/>
    </source>
</evidence>
<organism evidence="1">
    <name type="scientific">uncultured Caudovirales phage</name>
    <dbReference type="NCBI Taxonomy" id="2100421"/>
    <lineage>
        <taxon>Viruses</taxon>
        <taxon>Duplodnaviria</taxon>
        <taxon>Heunggongvirae</taxon>
        <taxon>Uroviricota</taxon>
        <taxon>Caudoviricetes</taxon>
        <taxon>Peduoviridae</taxon>
        <taxon>Maltschvirus</taxon>
        <taxon>Maltschvirus maltsch</taxon>
    </lineage>
</organism>
<name>A0A6J5LCC9_9CAUD</name>
<protein>
    <submittedName>
        <fullName evidence="1">Uncharacterized protein</fullName>
    </submittedName>
</protein>
<gene>
    <name evidence="1" type="ORF">UFOVP139_53</name>
</gene>
<accession>A0A6J5LCC9</accession>
<dbReference type="EMBL" id="LR796259">
    <property type="protein sequence ID" value="CAB4132238.1"/>
    <property type="molecule type" value="Genomic_DNA"/>
</dbReference>
<sequence>MNWSDKLPFYETLKKRGSLKPADEMPVVSEGDVLLMNLFSELSTSRSLSMGVGPIPAVVFWQAQERYGLTDMALSMLHRLDMEFIKQNANKS</sequence>
<proteinExistence type="predicted"/>